<organism evidence="1 2">
    <name type="scientific">Rhododendron molle</name>
    <name type="common">Chinese azalea</name>
    <name type="synonym">Azalea mollis</name>
    <dbReference type="NCBI Taxonomy" id="49168"/>
    <lineage>
        <taxon>Eukaryota</taxon>
        <taxon>Viridiplantae</taxon>
        <taxon>Streptophyta</taxon>
        <taxon>Embryophyta</taxon>
        <taxon>Tracheophyta</taxon>
        <taxon>Spermatophyta</taxon>
        <taxon>Magnoliopsida</taxon>
        <taxon>eudicotyledons</taxon>
        <taxon>Gunneridae</taxon>
        <taxon>Pentapetalae</taxon>
        <taxon>asterids</taxon>
        <taxon>Ericales</taxon>
        <taxon>Ericaceae</taxon>
        <taxon>Ericoideae</taxon>
        <taxon>Rhodoreae</taxon>
        <taxon>Rhododendron</taxon>
    </lineage>
</organism>
<dbReference type="EMBL" id="CM046398">
    <property type="protein sequence ID" value="KAI8530868.1"/>
    <property type="molecule type" value="Genomic_DNA"/>
</dbReference>
<keyword evidence="2" id="KW-1185">Reference proteome</keyword>
<protein>
    <submittedName>
        <fullName evidence="1">Uncharacterized protein</fullName>
    </submittedName>
</protein>
<dbReference type="Proteomes" id="UP001062846">
    <property type="component" value="Chromosome 11"/>
</dbReference>
<accession>A0ACC0LPZ2</accession>
<evidence type="ECO:0000313" key="2">
    <source>
        <dbReference type="Proteomes" id="UP001062846"/>
    </source>
</evidence>
<comment type="caution">
    <text evidence="1">The sequence shown here is derived from an EMBL/GenBank/DDBJ whole genome shotgun (WGS) entry which is preliminary data.</text>
</comment>
<gene>
    <name evidence="1" type="ORF">RHMOL_Rhmol11G0093000</name>
</gene>
<reference evidence="1" key="1">
    <citation type="submission" date="2022-02" db="EMBL/GenBank/DDBJ databases">
        <title>Plant Genome Project.</title>
        <authorList>
            <person name="Zhang R.-G."/>
        </authorList>
    </citation>
    <scope>NUCLEOTIDE SEQUENCE</scope>
    <source>
        <strain evidence="1">AT1</strain>
    </source>
</reference>
<evidence type="ECO:0000313" key="1">
    <source>
        <dbReference type="EMBL" id="KAI8530868.1"/>
    </source>
</evidence>
<proteinExistence type="predicted"/>
<sequence length="128" mass="13972">MTPLEFHVSVCGMHCLVPHGYYGDVFAIWRQFRWRERFAPIILASTGVCRTSSAELGIARKTHSIAASGVSDRQRGYFEKPEVVGDRRRVLSTGFCSSRGDDSGSVKIVAGSEGGEPHTLVEGGAWLT</sequence>
<name>A0ACC0LPZ2_RHOML</name>